<dbReference type="AlphaFoldDB" id="A0A424YH26"/>
<feature type="transmembrane region" description="Helical" evidence="1">
    <location>
        <begin position="30"/>
        <end position="49"/>
    </location>
</feature>
<keyword evidence="1" id="KW-0472">Membrane</keyword>
<reference evidence="2 3" key="1">
    <citation type="submission" date="2018-08" db="EMBL/GenBank/DDBJ databases">
        <title>The metabolism and importance of syntrophic acetate oxidation coupled to methane or sulfide production in haloalkaline environments.</title>
        <authorList>
            <person name="Timmers P.H.A."/>
            <person name="Vavourakis C.D."/>
            <person name="Sorokin D.Y."/>
            <person name="Sinninghe Damste J.S."/>
            <person name="Muyzer G."/>
            <person name="Stams A.J.M."/>
            <person name="Plugge C.M."/>
        </authorList>
    </citation>
    <scope>NUCLEOTIDE SEQUENCE [LARGE SCALE GENOMIC DNA]</scope>
    <source>
        <strain evidence="2">MSAO_Bac1</strain>
    </source>
</reference>
<gene>
    <name evidence="2" type="ORF">D5R97_02515</name>
</gene>
<comment type="caution">
    <text evidence="2">The sequence shown here is derived from an EMBL/GenBank/DDBJ whole genome shotgun (WGS) entry which is preliminary data.</text>
</comment>
<feature type="transmembrane region" description="Helical" evidence="1">
    <location>
        <begin position="7"/>
        <end position="24"/>
    </location>
</feature>
<protein>
    <submittedName>
        <fullName evidence="2">Uncharacterized protein</fullName>
    </submittedName>
</protein>
<evidence type="ECO:0000256" key="1">
    <source>
        <dbReference type="SAM" id="Phobius"/>
    </source>
</evidence>
<organism evidence="2 3">
    <name type="scientific">Candidatus Syntrophonatronum acetioxidans</name>
    <dbReference type="NCBI Taxonomy" id="1795816"/>
    <lineage>
        <taxon>Bacteria</taxon>
        <taxon>Bacillati</taxon>
        <taxon>Bacillota</taxon>
        <taxon>Clostridia</taxon>
        <taxon>Eubacteriales</taxon>
        <taxon>Syntrophomonadaceae</taxon>
        <taxon>Candidatus Syntrophonatronum</taxon>
    </lineage>
</organism>
<evidence type="ECO:0000313" key="2">
    <source>
        <dbReference type="EMBL" id="RQD77400.1"/>
    </source>
</evidence>
<proteinExistence type="predicted"/>
<sequence length="61" mass="6799">MTTFHIIHIVVGAWLAIVNFTDILTPATLAGNNIVFGIVIALYNAYFLFMKENVDAKQEQS</sequence>
<dbReference type="EMBL" id="QZAA01000068">
    <property type="protein sequence ID" value="RQD77400.1"/>
    <property type="molecule type" value="Genomic_DNA"/>
</dbReference>
<accession>A0A424YH26</accession>
<evidence type="ECO:0000313" key="3">
    <source>
        <dbReference type="Proteomes" id="UP000285138"/>
    </source>
</evidence>
<name>A0A424YH26_9FIRM</name>
<dbReference type="Proteomes" id="UP000285138">
    <property type="component" value="Unassembled WGS sequence"/>
</dbReference>
<keyword evidence="1" id="KW-0812">Transmembrane</keyword>
<keyword evidence="1" id="KW-1133">Transmembrane helix</keyword>